<protein>
    <recommendedName>
        <fullName evidence="4">TonB C-terminal domain-containing protein</fullName>
    </recommendedName>
</protein>
<proteinExistence type="predicted"/>
<evidence type="ECO:0008006" key="4">
    <source>
        <dbReference type="Google" id="ProtNLM"/>
    </source>
</evidence>
<gene>
    <name evidence="2" type="ORF">POL58_41670</name>
</gene>
<accession>A0ABT5BN13</accession>
<dbReference type="Proteomes" id="UP001217838">
    <property type="component" value="Unassembled WGS sequence"/>
</dbReference>
<name>A0ABT5BN13_9BACT</name>
<dbReference type="RefSeq" id="WP_272008468.1">
    <property type="nucleotide sequence ID" value="NZ_JAQNDN010000024.1"/>
</dbReference>
<comment type="caution">
    <text evidence="2">The sequence shown here is derived from an EMBL/GenBank/DDBJ whole genome shotgun (WGS) entry which is preliminary data.</text>
</comment>
<feature type="region of interest" description="Disordered" evidence="1">
    <location>
        <begin position="322"/>
        <end position="383"/>
    </location>
</feature>
<evidence type="ECO:0000256" key="1">
    <source>
        <dbReference type="SAM" id="MobiDB-lite"/>
    </source>
</evidence>
<evidence type="ECO:0000313" key="2">
    <source>
        <dbReference type="EMBL" id="MDC0674331.1"/>
    </source>
</evidence>
<keyword evidence="3" id="KW-1185">Reference proteome</keyword>
<sequence length="383" mass="41487">MRSESEPGSKPRGASASVRARFAPAAALASCVVLLAAGCAARKGVPPTGHNSFGQGTRYIQKAVRSSNEGVIILPSKRAENLFDLQRLNEIAQALRPPAAACFVNRAIETMKRGKRDGEETYVDVPEGQVKIRTRLSPDGEVLRTEVLDTGFKDPEIEPCIMEAIQGRKWIKNRSGVVQYLDVIYWVSLGDGAEDRSPQAQAELRRQQAVAAIRGKGCLERRVGAGTYPVEGLNLVDREGNTLVSRVEPNSLPQKVQDCLSVVLRDIQMPRAPNSFVRPVSPRVEYTVATDGTVSFADERWINLVLMEEKAAREDRLAEVDRGLGIAKPEEAPETTTPEPEGEPAAAGTASEPASEPSEPAQDPGQAGIKLKLGGHRRSEAPR</sequence>
<reference evidence="2 3" key="1">
    <citation type="submission" date="2022-11" db="EMBL/GenBank/DDBJ databases">
        <title>Minimal conservation of predation-associated metabolite biosynthetic gene clusters underscores biosynthetic potential of Myxococcota including descriptions for ten novel species: Archangium lansinium sp. nov., Myxococcus landrumus sp. nov., Nannocystis bai.</title>
        <authorList>
            <person name="Ahearne A."/>
            <person name="Stevens C."/>
            <person name="Dowd S."/>
        </authorList>
    </citation>
    <scope>NUCLEOTIDE SEQUENCE [LARGE SCALE GENOMIC DNA]</scope>
    <source>
        <strain evidence="2 3">NCELM</strain>
    </source>
</reference>
<evidence type="ECO:0000313" key="3">
    <source>
        <dbReference type="Proteomes" id="UP001217838"/>
    </source>
</evidence>
<feature type="compositionally biased region" description="Low complexity" evidence="1">
    <location>
        <begin position="334"/>
        <end position="361"/>
    </location>
</feature>
<dbReference type="EMBL" id="JAQNDN010000024">
    <property type="protein sequence ID" value="MDC0674331.1"/>
    <property type="molecule type" value="Genomic_DNA"/>
</dbReference>
<organism evidence="2 3">
    <name type="scientific">Nannocystis radixulma</name>
    <dbReference type="NCBI Taxonomy" id="2995305"/>
    <lineage>
        <taxon>Bacteria</taxon>
        <taxon>Pseudomonadati</taxon>
        <taxon>Myxococcota</taxon>
        <taxon>Polyangia</taxon>
        <taxon>Nannocystales</taxon>
        <taxon>Nannocystaceae</taxon>
        <taxon>Nannocystis</taxon>
    </lineage>
</organism>